<dbReference type="AlphaFoldDB" id="A0A645CCT4"/>
<comment type="caution">
    <text evidence="1">The sequence shown here is derived from an EMBL/GenBank/DDBJ whole genome shotgun (WGS) entry which is preliminary data.</text>
</comment>
<reference evidence="1" key="1">
    <citation type="submission" date="2019-08" db="EMBL/GenBank/DDBJ databases">
        <authorList>
            <person name="Kucharzyk K."/>
            <person name="Murdoch R.W."/>
            <person name="Higgins S."/>
            <person name="Loffler F."/>
        </authorList>
    </citation>
    <scope>NUCLEOTIDE SEQUENCE</scope>
</reference>
<organism evidence="1">
    <name type="scientific">bioreactor metagenome</name>
    <dbReference type="NCBI Taxonomy" id="1076179"/>
    <lineage>
        <taxon>unclassified sequences</taxon>
        <taxon>metagenomes</taxon>
        <taxon>ecological metagenomes</taxon>
    </lineage>
</organism>
<evidence type="ECO:0000313" key="1">
    <source>
        <dbReference type="EMBL" id="MPM74757.1"/>
    </source>
</evidence>
<accession>A0A645CCT4</accession>
<name>A0A645CCT4_9ZZZZ</name>
<gene>
    <name evidence="1" type="ORF">SDC9_121746</name>
</gene>
<proteinExistence type="predicted"/>
<sequence>MVQCMCCYQYLFFIRERRVDNHKGFTLKMGETSTNRFVFQWIVQHTAILLEDVKDLILQDGVLLIVGSQLAFCLHF</sequence>
<dbReference type="EMBL" id="VSSQ01026178">
    <property type="protein sequence ID" value="MPM74757.1"/>
    <property type="molecule type" value="Genomic_DNA"/>
</dbReference>
<protein>
    <submittedName>
        <fullName evidence="1">Uncharacterized protein</fullName>
    </submittedName>
</protein>